<keyword evidence="1" id="KW-0862">Zinc</keyword>
<sequence length="537" mass="60490">MSSSKRARCTSLIQSVQITKEYHGQGLLSRQVAIGDLLDEVLLNTFRHFVDASPQCWPKLVHVCRKWRHIVFASPLGLRLRLYCTHRTPVLKSLDCWPALPIVVKCGGSLSLDPPTPEDEDNIMAALKHSHRVASINLTVTSSLMEKIGTIVEPFLELEDLVLLSQNSAQLVLPGTFWWGSRLRSLRSTGVAFSALPRRLLSSPSLIDLQLHEIPSAGYFSPETFANALSGMTQLQSLSLHFLSLPCRSNHIDVSPPSGRRIVLPSLTRLKFRGSSNYLDSLLVRIDAPCLGDIEIRFFNQLTYDVSRIGQFVDRIETQKSYHRADVLTSKRAVSISFTKRGSPTQLRLEISCRQSDWQLSCMAQICKHLPASLLGVGDIGINTTRPSTGKDDVDCELWLELVRSFRRAKRLFVAGKLATDIVRALRSADGEPIAVLPVLQDFYVQEPVTLYVPVREVTAPFVTFRRLCGRSVRVKYLCSICKTCLSRQHELRSHIKRDHESQRQHDVCAFTRSSRGTDICQRQLCRKHGRGVQHSY</sequence>
<dbReference type="InterPro" id="IPR013087">
    <property type="entry name" value="Znf_C2H2_type"/>
</dbReference>
<dbReference type="SUPFAM" id="SSF52047">
    <property type="entry name" value="RNI-like"/>
    <property type="match status" value="1"/>
</dbReference>
<evidence type="ECO:0000313" key="4">
    <source>
        <dbReference type="Proteomes" id="UP001201163"/>
    </source>
</evidence>
<keyword evidence="1" id="KW-0479">Metal-binding</keyword>
<comment type="caution">
    <text evidence="3">The sequence shown here is derived from an EMBL/GenBank/DDBJ whole genome shotgun (WGS) entry which is preliminary data.</text>
</comment>
<dbReference type="AlphaFoldDB" id="A0AAD4LAT0"/>
<evidence type="ECO:0000313" key="3">
    <source>
        <dbReference type="EMBL" id="KAH8984708.1"/>
    </source>
</evidence>
<evidence type="ECO:0000259" key="2">
    <source>
        <dbReference type="PROSITE" id="PS50157"/>
    </source>
</evidence>
<proteinExistence type="predicted"/>
<dbReference type="InterPro" id="IPR032675">
    <property type="entry name" value="LRR_dom_sf"/>
</dbReference>
<dbReference type="PROSITE" id="PS50157">
    <property type="entry name" value="ZINC_FINGER_C2H2_2"/>
    <property type="match status" value="1"/>
</dbReference>
<accession>A0AAD4LAT0</accession>
<dbReference type="EMBL" id="JAKELL010000072">
    <property type="protein sequence ID" value="KAH8984708.1"/>
    <property type="molecule type" value="Genomic_DNA"/>
</dbReference>
<dbReference type="Proteomes" id="UP001201163">
    <property type="component" value="Unassembled WGS sequence"/>
</dbReference>
<protein>
    <recommendedName>
        <fullName evidence="2">C2H2-type domain-containing protein</fullName>
    </recommendedName>
</protein>
<name>A0AAD4LAT0_9AGAM</name>
<keyword evidence="4" id="KW-1185">Reference proteome</keyword>
<reference evidence="3" key="1">
    <citation type="submission" date="2022-01" db="EMBL/GenBank/DDBJ databases">
        <title>Comparative genomics reveals a dynamic genome evolution in the ectomycorrhizal milk-cap (Lactarius) mushrooms.</title>
        <authorList>
            <consortium name="DOE Joint Genome Institute"/>
            <person name="Lebreton A."/>
            <person name="Tang N."/>
            <person name="Kuo A."/>
            <person name="LaButti K."/>
            <person name="Drula E."/>
            <person name="Barry K."/>
            <person name="Clum A."/>
            <person name="Lipzen A."/>
            <person name="Mousain D."/>
            <person name="Ng V."/>
            <person name="Wang R."/>
            <person name="Wang X."/>
            <person name="Dai Y."/>
            <person name="Henrissat B."/>
            <person name="Grigoriev I.V."/>
            <person name="Guerin-Laguette A."/>
            <person name="Yu F."/>
            <person name="Martin F.M."/>
        </authorList>
    </citation>
    <scope>NUCLEOTIDE SEQUENCE</scope>
    <source>
        <strain evidence="3">QP</strain>
    </source>
</reference>
<keyword evidence="1" id="KW-0863">Zinc-finger</keyword>
<dbReference type="Gene3D" id="3.80.10.10">
    <property type="entry name" value="Ribonuclease Inhibitor"/>
    <property type="match status" value="1"/>
</dbReference>
<feature type="domain" description="C2H2-type" evidence="2">
    <location>
        <begin position="477"/>
        <end position="505"/>
    </location>
</feature>
<dbReference type="PROSITE" id="PS00028">
    <property type="entry name" value="ZINC_FINGER_C2H2_1"/>
    <property type="match status" value="1"/>
</dbReference>
<organism evidence="3 4">
    <name type="scientific">Lactarius akahatsu</name>
    <dbReference type="NCBI Taxonomy" id="416441"/>
    <lineage>
        <taxon>Eukaryota</taxon>
        <taxon>Fungi</taxon>
        <taxon>Dikarya</taxon>
        <taxon>Basidiomycota</taxon>
        <taxon>Agaricomycotina</taxon>
        <taxon>Agaricomycetes</taxon>
        <taxon>Russulales</taxon>
        <taxon>Russulaceae</taxon>
        <taxon>Lactarius</taxon>
    </lineage>
</organism>
<dbReference type="GO" id="GO:0008270">
    <property type="term" value="F:zinc ion binding"/>
    <property type="evidence" value="ECO:0007669"/>
    <property type="project" value="UniProtKB-KW"/>
</dbReference>
<evidence type="ECO:0000256" key="1">
    <source>
        <dbReference type="PROSITE-ProRule" id="PRU00042"/>
    </source>
</evidence>
<gene>
    <name evidence="3" type="ORF">EDB92DRAFT_1885301</name>
</gene>